<protein>
    <recommendedName>
        <fullName evidence="5">DNA/RNA-binding protein Alba-like domain-containing protein</fullName>
    </recommendedName>
</protein>
<evidence type="ECO:0000256" key="4">
    <source>
        <dbReference type="SAM" id="MobiDB-lite"/>
    </source>
</evidence>
<evidence type="ECO:0000256" key="2">
    <source>
        <dbReference type="ARBA" id="ARBA00008018"/>
    </source>
</evidence>
<keyword evidence="3" id="KW-0539">Nucleus</keyword>
<keyword evidence="7" id="KW-1185">Reference proteome</keyword>
<proteinExistence type="inferred from homology"/>
<dbReference type="EMBL" id="BFAA01000875">
    <property type="protein sequence ID" value="GCB74172.1"/>
    <property type="molecule type" value="Genomic_DNA"/>
</dbReference>
<evidence type="ECO:0000259" key="5">
    <source>
        <dbReference type="Pfam" id="PF01918"/>
    </source>
</evidence>
<dbReference type="GO" id="GO:0001682">
    <property type="term" value="P:tRNA 5'-leader removal"/>
    <property type="evidence" value="ECO:0007669"/>
    <property type="project" value="TreeGrafter"/>
</dbReference>
<dbReference type="InterPro" id="IPR036882">
    <property type="entry name" value="Alba-like_dom_sf"/>
</dbReference>
<dbReference type="Gene3D" id="3.30.110.20">
    <property type="entry name" value="Alba-like domain"/>
    <property type="match status" value="1"/>
</dbReference>
<dbReference type="PANTHER" id="PTHR13516">
    <property type="entry name" value="RIBONUCLEASE P SUBUNIT P25"/>
    <property type="match status" value="1"/>
</dbReference>
<dbReference type="PANTHER" id="PTHR13516:SF5">
    <property type="entry name" value="RIBONUCLEASE P PROTEIN SUBUNIT P25"/>
    <property type="match status" value="1"/>
</dbReference>
<sequence>MQGSAQGGEMENYRKIGRTEEESPLPFADLPLDIVEMRVKEGSKIRNLMGFAMGRMALEGTRQIVFSGSGRAVTKTITCVEIMKRRIGGLHQVTKLRYKSLQETWEHRGGPEGTPNLTLLKSVPSICILLSKEPLDAGEAGYQPPDTGGGLWLEEEEETLREEEGEEDPSPSPRGVKRSLCCEDTQMVKKVNRQDSQLETPPLPNYNFLVNFQQ</sequence>
<dbReference type="GO" id="GO:0000172">
    <property type="term" value="C:ribonuclease MRP complex"/>
    <property type="evidence" value="ECO:0007669"/>
    <property type="project" value="TreeGrafter"/>
</dbReference>
<dbReference type="GO" id="GO:0003723">
    <property type="term" value="F:RNA binding"/>
    <property type="evidence" value="ECO:0007669"/>
    <property type="project" value="TreeGrafter"/>
</dbReference>
<comment type="similarity">
    <text evidence="2">Belongs to the histone-like Alba family.</text>
</comment>
<dbReference type="AlphaFoldDB" id="A0A401PM07"/>
<dbReference type="OrthoDB" id="424402at2759"/>
<accession>A0A401PM07</accession>
<evidence type="ECO:0000256" key="3">
    <source>
        <dbReference type="ARBA" id="ARBA00023242"/>
    </source>
</evidence>
<evidence type="ECO:0000256" key="1">
    <source>
        <dbReference type="ARBA" id="ARBA00004123"/>
    </source>
</evidence>
<dbReference type="STRING" id="75743.A0A401PM07"/>
<organism evidence="6 7">
    <name type="scientific">Scyliorhinus torazame</name>
    <name type="common">Cloudy catshark</name>
    <name type="synonym">Catulus torazame</name>
    <dbReference type="NCBI Taxonomy" id="75743"/>
    <lineage>
        <taxon>Eukaryota</taxon>
        <taxon>Metazoa</taxon>
        <taxon>Chordata</taxon>
        <taxon>Craniata</taxon>
        <taxon>Vertebrata</taxon>
        <taxon>Chondrichthyes</taxon>
        <taxon>Elasmobranchii</taxon>
        <taxon>Galeomorphii</taxon>
        <taxon>Galeoidea</taxon>
        <taxon>Carcharhiniformes</taxon>
        <taxon>Scyliorhinidae</taxon>
        <taxon>Scyliorhinus</taxon>
    </lineage>
</organism>
<evidence type="ECO:0000313" key="7">
    <source>
        <dbReference type="Proteomes" id="UP000288216"/>
    </source>
</evidence>
<reference evidence="6 7" key="1">
    <citation type="journal article" date="2018" name="Nat. Ecol. Evol.">
        <title>Shark genomes provide insights into elasmobranch evolution and the origin of vertebrates.</title>
        <authorList>
            <person name="Hara Y"/>
            <person name="Yamaguchi K"/>
            <person name="Onimaru K"/>
            <person name="Kadota M"/>
            <person name="Koyanagi M"/>
            <person name="Keeley SD"/>
            <person name="Tatsumi K"/>
            <person name="Tanaka K"/>
            <person name="Motone F"/>
            <person name="Kageyama Y"/>
            <person name="Nozu R"/>
            <person name="Adachi N"/>
            <person name="Nishimura O"/>
            <person name="Nakagawa R"/>
            <person name="Tanegashima C"/>
            <person name="Kiyatake I"/>
            <person name="Matsumoto R"/>
            <person name="Murakumo K"/>
            <person name="Nishida K"/>
            <person name="Terakita A"/>
            <person name="Kuratani S"/>
            <person name="Sato K"/>
            <person name="Hyodo S Kuraku.S."/>
        </authorList>
    </citation>
    <scope>NUCLEOTIDE SEQUENCE [LARGE SCALE GENOMIC DNA]</scope>
</reference>
<gene>
    <name evidence="6" type="ORF">scyTo_0003259</name>
</gene>
<comment type="subcellular location">
    <subcellularLocation>
        <location evidence="1">Nucleus</location>
    </subcellularLocation>
</comment>
<dbReference type="SUPFAM" id="SSF82704">
    <property type="entry name" value="AlbA-like"/>
    <property type="match status" value="1"/>
</dbReference>
<dbReference type="InterPro" id="IPR051958">
    <property type="entry name" value="Alba-like_NAB"/>
</dbReference>
<comment type="caution">
    <text evidence="6">The sequence shown here is derived from an EMBL/GenBank/DDBJ whole genome shotgun (WGS) entry which is preliminary data.</text>
</comment>
<dbReference type="Pfam" id="PF01918">
    <property type="entry name" value="Alba"/>
    <property type="match status" value="1"/>
</dbReference>
<feature type="compositionally biased region" description="Acidic residues" evidence="4">
    <location>
        <begin position="156"/>
        <end position="169"/>
    </location>
</feature>
<dbReference type="GO" id="GO:0005634">
    <property type="term" value="C:nucleus"/>
    <property type="evidence" value="ECO:0007669"/>
    <property type="project" value="UniProtKB-SubCell"/>
</dbReference>
<evidence type="ECO:0000313" key="6">
    <source>
        <dbReference type="EMBL" id="GCB74172.1"/>
    </source>
</evidence>
<name>A0A401PM07_SCYTO</name>
<dbReference type="InterPro" id="IPR002775">
    <property type="entry name" value="DNA/RNA-bd_Alba-like"/>
</dbReference>
<dbReference type="OMA" id="WENKDPQ"/>
<dbReference type="Proteomes" id="UP000288216">
    <property type="component" value="Unassembled WGS sequence"/>
</dbReference>
<feature type="domain" description="DNA/RNA-binding protein Alba-like" evidence="5">
    <location>
        <begin position="36"/>
        <end position="99"/>
    </location>
</feature>
<feature type="region of interest" description="Disordered" evidence="4">
    <location>
        <begin position="156"/>
        <end position="179"/>
    </location>
</feature>